<feature type="domain" description="Topo IIA-type catalytic" evidence="12">
    <location>
        <begin position="40"/>
        <end position="504"/>
    </location>
</feature>
<comment type="similarity">
    <text evidence="2 9">Belongs to the type II topoisomerase GyrA/ParC subunit family.</text>
</comment>
<dbReference type="GO" id="GO:0009330">
    <property type="term" value="C:DNA topoisomerase type II (double strand cut, ATP-hydrolyzing) complex"/>
    <property type="evidence" value="ECO:0007669"/>
    <property type="project" value="TreeGrafter"/>
</dbReference>
<dbReference type="FunFam" id="3.90.199.10:FF:000001">
    <property type="entry name" value="DNA gyrase subunit A"/>
    <property type="match status" value="1"/>
</dbReference>
<evidence type="ECO:0000256" key="9">
    <source>
        <dbReference type="HAMAP-Rule" id="MF_01897"/>
    </source>
</evidence>
<reference evidence="13 14" key="1">
    <citation type="submission" date="2009-01" db="EMBL/GenBank/DDBJ databases">
        <authorList>
            <person name="Fulton L."/>
            <person name="Clifton S."/>
            <person name="Fulton B."/>
            <person name="Xu J."/>
            <person name="Minx P."/>
            <person name="Pepin K.H."/>
            <person name="Johnson M."/>
            <person name="Bhonagiri V."/>
            <person name="Nash W.E."/>
            <person name="Mardis E.R."/>
            <person name="Wilson R.K."/>
        </authorList>
    </citation>
    <scope>NUCLEOTIDE SEQUENCE [LARGE SCALE GENOMIC DNA]</scope>
    <source>
        <strain evidence="13 14">DSM 5476</strain>
    </source>
</reference>
<comment type="catalytic activity">
    <reaction evidence="1 9 10">
        <text>ATP-dependent breakage, passage and rejoining of double-stranded DNA.</text>
        <dbReference type="EC" id="5.6.2.2"/>
    </reaction>
</comment>
<dbReference type="GO" id="GO:0003677">
    <property type="term" value="F:DNA binding"/>
    <property type="evidence" value="ECO:0007669"/>
    <property type="project" value="UniProtKB-UniRule"/>
</dbReference>
<dbReference type="InterPro" id="IPR002205">
    <property type="entry name" value="Topo_IIA_dom_A"/>
</dbReference>
<dbReference type="eggNOG" id="COG0188">
    <property type="taxonomic scope" value="Bacteria"/>
</dbReference>
<dbReference type="GO" id="GO:0034335">
    <property type="term" value="F:DNA negative supercoiling activity"/>
    <property type="evidence" value="ECO:0007669"/>
    <property type="project" value="UniProtKB-ARBA"/>
</dbReference>
<keyword evidence="5 9" id="KW-0799">Topoisomerase</keyword>
<dbReference type="FunFam" id="1.10.268.10:FF:000001">
    <property type="entry name" value="DNA gyrase subunit A"/>
    <property type="match status" value="1"/>
</dbReference>
<dbReference type="GO" id="GO:0006265">
    <property type="term" value="P:DNA topological change"/>
    <property type="evidence" value="ECO:0007669"/>
    <property type="project" value="UniProtKB-UniRule"/>
</dbReference>
<dbReference type="NCBIfam" id="NF004044">
    <property type="entry name" value="PRK05561.1"/>
    <property type="match status" value="1"/>
</dbReference>
<dbReference type="STRING" id="537013.CLOSTMETH_00663"/>
<evidence type="ECO:0000256" key="3">
    <source>
        <dbReference type="ARBA" id="ARBA00022741"/>
    </source>
</evidence>
<comment type="subunit">
    <text evidence="8">Heterotetramer composed of ParC and ParE.</text>
</comment>
<dbReference type="GO" id="GO:0005737">
    <property type="term" value="C:cytoplasm"/>
    <property type="evidence" value="ECO:0007669"/>
    <property type="project" value="UniProtKB-SubCell"/>
</dbReference>
<feature type="region of interest" description="Disordered" evidence="11">
    <location>
        <begin position="815"/>
        <end position="846"/>
    </location>
</feature>
<dbReference type="Gene3D" id="3.90.199.10">
    <property type="entry name" value="Topoisomerase II, domain 5"/>
    <property type="match status" value="1"/>
</dbReference>
<feature type="active site" description="O-(5'-phospho-DNA)-tyrosine intermediate" evidence="9 10">
    <location>
        <position position="128"/>
    </location>
</feature>
<evidence type="ECO:0000256" key="4">
    <source>
        <dbReference type="ARBA" id="ARBA00022840"/>
    </source>
</evidence>
<keyword evidence="14" id="KW-1185">Reference proteome</keyword>
<dbReference type="SUPFAM" id="SSF56719">
    <property type="entry name" value="Type II DNA topoisomerase"/>
    <property type="match status" value="1"/>
</dbReference>
<evidence type="ECO:0000256" key="8">
    <source>
        <dbReference type="ARBA" id="ARBA00063644"/>
    </source>
</evidence>
<comment type="miscellaneous">
    <text evidence="9">Few gyrases are as efficient as E.coli at forming negative supercoils. Not all organisms have 2 type II topoisomerases; in organisms with a single type II topoisomerase this enzyme also has to decatenate newly replicated chromosomes.</text>
</comment>
<evidence type="ECO:0000256" key="5">
    <source>
        <dbReference type="ARBA" id="ARBA00023029"/>
    </source>
</evidence>
<evidence type="ECO:0000313" key="14">
    <source>
        <dbReference type="Proteomes" id="UP000003340"/>
    </source>
</evidence>
<evidence type="ECO:0000256" key="10">
    <source>
        <dbReference type="PROSITE-ProRule" id="PRU01384"/>
    </source>
</evidence>
<keyword evidence="9" id="KW-0963">Cytoplasm</keyword>
<comment type="subunit">
    <text evidence="9">Heterotetramer, composed of two GyrA and two GyrB chains. In the heterotetramer, GyrA contains the active site tyrosine that forms a transient covalent intermediate with DNA, while GyrB binds cofactors and catalyzes ATP hydrolysis.</text>
</comment>
<feature type="short sequence motif" description="GyrA-box" evidence="9">
    <location>
        <begin position="531"/>
        <end position="537"/>
    </location>
</feature>
<comment type="function">
    <text evidence="9">A type II topoisomerase that negatively supercoils closed circular double-stranded (ds) DNA in an ATP-dependent manner to modulate DNA topology and maintain chromosomes in an underwound state. Negative supercoiling favors strand separation, and DNA replication, transcription, recombination and repair, all of which involve strand separation. Also able to catalyze the interconversion of other topological isomers of dsDNA rings, including catenanes and knotted rings. Type II topoisomerases break and join 2 DNA strands simultaneously in an ATP-dependent manner.</text>
</comment>
<dbReference type="SMART" id="SM00434">
    <property type="entry name" value="TOP4c"/>
    <property type="match status" value="1"/>
</dbReference>
<dbReference type="PROSITE" id="PS52040">
    <property type="entry name" value="TOPO_IIA"/>
    <property type="match status" value="1"/>
</dbReference>
<dbReference type="PANTHER" id="PTHR43493:SF5">
    <property type="entry name" value="DNA GYRASE SUBUNIT A, CHLOROPLASTIC_MITOCHONDRIAL"/>
    <property type="match status" value="1"/>
</dbReference>
<keyword evidence="4 9" id="KW-0067">ATP-binding</keyword>
<dbReference type="InterPro" id="IPR005743">
    <property type="entry name" value="GyrA"/>
</dbReference>
<name>C0EA09_9FIRM</name>
<dbReference type="InterPro" id="IPR013760">
    <property type="entry name" value="Topo_IIA-like_dom_sf"/>
</dbReference>
<keyword evidence="3 9" id="KW-0547">Nucleotide-binding</keyword>
<evidence type="ECO:0000256" key="1">
    <source>
        <dbReference type="ARBA" id="ARBA00000185"/>
    </source>
</evidence>
<dbReference type="Gene3D" id="1.10.268.10">
    <property type="entry name" value="Topoisomerase, domain 3"/>
    <property type="match status" value="1"/>
</dbReference>
<dbReference type="CDD" id="cd00187">
    <property type="entry name" value="TOP4c"/>
    <property type="match status" value="1"/>
</dbReference>
<dbReference type="EMBL" id="ACEC01000026">
    <property type="protein sequence ID" value="EEG31628.1"/>
    <property type="molecule type" value="Genomic_DNA"/>
</dbReference>
<evidence type="ECO:0000313" key="13">
    <source>
        <dbReference type="EMBL" id="EEG31628.1"/>
    </source>
</evidence>
<dbReference type="Gene3D" id="2.120.10.90">
    <property type="entry name" value="DNA gyrase/topoisomerase IV, subunit A, C-terminal"/>
    <property type="match status" value="1"/>
</dbReference>
<evidence type="ECO:0000256" key="6">
    <source>
        <dbReference type="ARBA" id="ARBA00023125"/>
    </source>
</evidence>
<accession>C0EA09</accession>
<dbReference type="AlphaFoldDB" id="C0EA09"/>
<dbReference type="FunFam" id="3.30.1360.40:FF:000002">
    <property type="entry name" value="DNA gyrase subunit A"/>
    <property type="match status" value="1"/>
</dbReference>
<protein>
    <recommendedName>
        <fullName evidence="9">DNA gyrase subunit A</fullName>
        <ecNumber evidence="9">5.6.2.2</ecNumber>
    </recommendedName>
</protein>
<evidence type="ECO:0000259" key="12">
    <source>
        <dbReference type="PROSITE" id="PS52040"/>
    </source>
</evidence>
<dbReference type="GO" id="GO:0006261">
    <property type="term" value="P:DNA-templated DNA replication"/>
    <property type="evidence" value="ECO:0007669"/>
    <property type="project" value="UniProtKB-UniRule"/>
</dbReference>
<dbReference type="HOGENOM" id="CLU_002977_6_1_9"/>
<dbReference type="InterPro" id="IPR006691">
    <property type="entry name" value="GyrA/parC_rep"/>
</dbReference>
<organism evidence="13 14">
    <name type="scientific">[Clostridium] methylpentosum DSM 5476</name>
    <dbReference type="NCBI Taxonomy" id="537013"/>
    <lineage>
        <taxon>Bacteria</taxon>
        <taxon>Bacillati</taxon>
        <taxon>Bacillota</taxon>
        <taxon>Clostridia</taxon>
        <taxon>Eubacteriales</taxon>
        <taxon>Oscillospiraceae</taxon>
        <taxon>Oscillospiraceae incertae sedis</taxon>
    </lineage>
</organism>
<dbReference type="InterPro" id="IPR050220">
    <property type="entry name" value="Type_II_DNA_Topoisomerases"/>
</dbReference>
<dbReference type="InterPro" id="IPR013758">
    <property type="entry name" value="Topo_IIA_A/C_ab"/>
</dbReference>
<gene>
    <name evidence="9 13" type="primary">gyrA</name>
    <name evidence="13" type="ORF">CLOSTMETH_00663</name>
</gene>
<dbReference type="InterPro" id="IPR013757">
    <property type="entry name" value="Topo_IIA_A_a_sf"/>
</dbReference>
<keyword evidence="7 9" id="KW-0413">Isomerase</keyword>
<comment type="subcellular location">
    <subcellularLocation>
        <location evidence="9">Cytoplasm</location>
    </subcellularLocation>
</comment>
<dbReference type="Pfam" id="PF00521">
    <property type="entry name" value="DNA_topoisoIV"/>
    <property type="match status" value="1"/>
</dbReference>
<comment type="caution">
    <text evidence="13">The sequence shown here is derived from an EMBL/GenBank/DDBJ whole genome shotgun (WGS) entry which is preliminary data.</text>
</comment>
<dbReference type="HAMAP" id="MF_01897">
    <property type="entry name" value="GyrA"/>
    <property type="match status" value="1"/>
</dbReference>
<dbReference type="PANTHER" id="PTHR43493">
    <property type="entry name" value="DNA GYRASE/TOPOISOMERASE SUBUNIT A"/>
    <property type="match status" value="1"/>
</dbReference>
<dbReference type="SUPFAM" id="SSF101904">
    <property type="entry name" value="GyrA/ParC C-terminal domain-like"/>
    <property type="match status" value="1"/>
</dbReference>
<dbReference type="Proteomes" id="UP000003340">
    <property type="component" value="Unassembled WGS sequence"/>
</dbReference>
<dbReference type="NCBIfam" id="TIGR01063">
    <property type="entry name" value="gyrA"/>
    <property type="match status" value="1"/>
</dbReference>
<proteinExistence type="inferred from homology"/>
<reference evidence="13 14" key="2">
    <citation type="submission" date="2009-02" db="EMBL/GenBank/DDBJ databases">
        <title>Draft genome sequence of Clostridium methylpentosum (DSM 5476).</title>
        <authorList>
            <person name="Sudarsanam P."/>
            <person name="Ley R."/>
            <person name="Guruge J."/>
            <person name="Turnbaugh P.J."/>
            <person name="Mahowald M."/>
            <person name="Liep D."/>
            <person name="Gordon J."/>
        </authorList>
    </citation>
    <scope>NUCLEOTIDE SEQUENCE [LARGE SCALE GENOMIC DNA]</scope>
    <source>
        <strain evidence="13 14">DSM 5476</strain>
    </source>
</reference>
<evidence type="ECO:0000256" key="11">
    <source>
        <dbReference type="SAM" id="MobiDB-lite"/>
    </source>
</evidence>
<dbReference type="InterPro" id="IPR035516">
    <property type="entry name" value="Gyrase/topoIV_suA_C"/>
</dbReference>
<dbReference type="EC" id="5.6.2.2" evidence="9"/>
<feature type="compositionally biased region" description="Acidic residues" evidence="11">
    <location>
        <begin position="815"/>
        <end position="835"/>
    </location>
</feature>
<keyword evidence="6 9" id="KW-0238">DNA-binding</keyword>
<dbReference type="Gene3D" id="3.30.1360.40">
    <property type="match status" value="1"/>
</dbReference>
<evidence type="ECO:0000256" key="7">
    <source>
        <dbReference type="ARBA" id="ARBA00023235"/>
    </source>
</evidence>
<dbReference type="NCBIfam" id="NF004043">
    <property type="entry name" value="PRK05560.1"/>
    <property type="match status" value="1"/>
</dbReference>
<dbReference type="FunFam" id="2.120.10.90:FF:000005">
    <property type="entry name" value="DNA topoisomerase 4 subunit A"/>
    <property type="match status" value="1"/>
</dbReference>
<dbReference type="Pfam" id="PF03989">
    <property type="entry name" value="DNA_gyraseA_C"/>
    <property type="match status" value="6"/>
</dbReference>
<dbReference type="GO" id="GO:0005694">
    <property type="term" value="C:chromosome"/>
    <property type="evidence" value="ECO:0007669"/>
    <property type="project" value="InterPro"/>
</dbReference>
<evidence type="ECO:0000256" key="2">
    <source>
        <dbReference type="ARBA" id="ARBA00008263"/>
    </source>
</evidence>
<sequence>MSNEITFDPNIGKVIPVDIEREMKKSFLDYSMSVIVSRALPDVRDGLKPVHRRILYTLYENGIFPDKAYRKSADTVGSVLGRYHPHGDASVYDALVRMAQDFSLRYPLVDGHGNFGSVDGDPPAAYRYTEAKMSKISMEMLTDINKETVEFGMNYDDRLKEPLVLPARFPNLLVNGSTGIAVGMATNIPPHNLREVIDAISLLIDNPDAELYDIMSCIKGPDFPTAGIIMGQSGIRAAYATGRGKIQVRARAEIEEMNNGRFRIVVTELPYQVNKARLIESIANHVKDKRIEGISALRDESNREGMRIVIELKRDANPQIILNKLYSFTQMQETFGVINLALVNGVPKVMTLKEMLEHYIEFQSEVIRKRTEYDLRKAREREHILEGLKIALDFIDEVIKTIRASKTIAESKENLIERFGLDELQADAIVKMRLGQLSGLERMKIEEELAGLLEKIKEYETILGDDALILVIVREELAAIRDKFGDERRTEILAVSGEVDIEDLIPEEDCVVTLTHYGYIKRQPTDIYKTQKRGGRGVAGMKQREEDFAEELFIASTHDNVLFITNRGRMYKLKCYEIPEGGRTSKGTNIVNLLPIEGDEKVTSMIRITDFDPDQYLVMVTKSGMIKRTVLDAYKNVRKNGLIAISLLEGDELAWVRLTNGNSQLIVATRNGMAIRFDENDARPLSRSAKGVRAIKLRGDDEVVGMARLREGATVMTVTDRGLGRRTKIEDYRIQTRGGYGKINYHVSDEKGHVVAVKVVDEDDDLILISNDGVIIRIRVSDVNVMSRYAGGVKVMRVQGDARVVTFARADHEEEEEIAEVETAEESEPTSEEIAELQAQESEIDASEAADELIEHAQQLEEELEENE</sequence>
<dbReference type="GO" id="GO:0005524">
    <property type="term" value="F:ATP binding"/>
    <property type="evidence" value="ECO:0007669"/>
    <property type="project" value="UniProtKB-UniRule"/>
</dbReference>